<reference evidence="4" key="2">
    <citation type="submission" date="2016-01" db="EMBL/GenBank/DDBJ databases">
        <title>Draft Genome Sequence of Paenibacillus amylolyticus Heshi-A3 that Was Isolated from Fermented Rice Bran with Aging Salted Mackerel, Which Was Named Heshiko as Traditional Fermented Seafood in Japan.</title>
        <authorList>
            <person name="Akuzawa S."/>
            <person name="Nakagawa J."/>
            <person name="Kanekatsu T."/>
            <person name="Kubota E."/>
            <person name="Ohtake R."/>
            <person name="Suzuki T."/>
            <person name="Kanesaki Y."/>
        </authorList>
    </citation>
    <scope>NUCLEOTIDE SEQUENCE [LARGE SCALE GENOMIC DNA]</scope>
    <source>
        <strain evidence="4">Heshi-A3</strain>
    </source>
</reference>
<dbReference type="RefSeq" id="WP_062837472.1">
    <property type="nucleotide sequence ID" value="NZ_BCNV01000007.1"/>
</dbReference>
<organism evidence="3 4">
    <name type="scientific">Paenibacillus amylolyticus</name>
    <dbReference type="NCBI Taxonomy" id="1451"/>
    <lineage>
        <taxon>Bacteria</taxon>
        <taxon>Bacillati</taxon>
        <taxon>Bacillota</taxon>
        <taxon>Bacilli</taxon>
        <taxon>Bacillales</taxon>
        <taxon>Paenibacillaceae</taxon>
        <taxon>Paenibacillus</taxon>
    </lineage>
</organism>
<name>A0A100VS44_PAEAM</name>
<dbReference type="AlphaFoldDB" id="A0A100VS44"/>
<sequence length="474" mass="53031">MVIQFLLERFAEQGQQPALIWKDQEYSYRWLLEQVGIMGEWITAEGLTGQLVTLEEDYSPYAAAALVALLGQGCIVLPMDRYLVEAKREEYIQLAQVKWRLGIEEGKLCIRHTCESSGEVPVLLSSLAQEGVGGLVLFSSGSTGVSKATVHCADRLLHRFRRQVRPLRTIPFMMFDHIGGVNTMLQSLSSGGCLCIIADRSPEEVCRTIEKFHVQALPASPTFMNLLMLGRNDEGYDLSSLEVVSYGSEVMPESILAAWNRRFPQIRTIQAYGMSELGILPTRSKEPGSVLFSIQDEEVKYRVVEGELQIHTETAMIGYLNAPSPFTEDGWLRTGDEAVLEQGYIRILGRRSEIINVGGRKVYPAEVEGVLEQMECIEAAVVSGDQSGITGQRVKVTVRLATECTLTDLRRSIWEYCLDKLPSYKIPQKIVITQELLVSSRMKKIRKPMTSLPLASVGEEVAATNEYQAEIRER</sequence>
<dbReference type="InterPro" id="IPR000873">
    <property type="entry name" value="AMP-dep_synth/lig_dom"/>
</dbReference>
<evidence type="ECO:0000313" key="3">
    <source>
        <dbReference type="EMBL" id="GAS85111.1"/>
    </source>
</evidence>
<comment type="caution">
    <text evidence="3">The sequence shown here is derived from an EMBL/GenBank/DDBJ whole genome shotgun (WGS) entry which is preliminary data.</text>
</comment>
<evidence type="ECO:0000313" key="4">
    <source>
        <dbReference type="Proteomes" id="UP000069697"/>
    </source>
</evidence>
<dbReference type="PROSITE" id="PS00455">
    <property type="entry name" value="AMP_BINDING"/>
    <property type="match status" value="1"/>
</dbReference>
<dbReference type="InterPro" id="IPR020845">
    <property type="entry name" value="AMP-binding_CS"/>
</dbReference>
<accession>A0A100VS44</accession>
<dbReference type="InterPro" id="IPR045851">
    <property type="entry name" value="AMP-bd_C_sf"/>
</dbReference>
<dbReference type="EMBL" id="BCNV01000007">
    <property type="protein sequence ID" value="GAS85111.1"/>
    <property type="molecule type" value="Genomic_DNA"/>
</dbReference>
<feature type="domain" description="AMP-binding enzyme C-terminal" evidence="2">
    <location>
        <begin position="366"/>
        <end position="436"/>
    </location>
</feature>
<evidence type="ECO:0000259" key="2">
    <source>
        <dbReference type="Pfam" id="PF13193"/>
    </source>
</evidence>
<dbReference type="InterPro" id="IPR042099">
    <property type="entry name" value="ANL_N_sf"/>
</dbReference>
<dbReference type="Gene3D" id="3.40.50.12780">
    <property type="entry name" value="N-terminal domain of ligase-like"/>
    <property type="match status" value="1"/>
</dbReference>
<dbReference type="SUPFAM" id="SSF56801">
    <property type="entry name" value="Acetyl-CoA synthetase-like"/>
    <property type="match status" value="1"/>
</dbReference>
<proteinExistence type="predicted"/>
<dbReference type="PANTHER" id="PTHR43767:SF10">
    <property type="entry name" value="SURFACTIN SYNTHASE SUBUNIT 1"/>
    <property type="match status" value="1"/>
</dbReference>
<evidence type="ECO:0000259" key="1">
    <source>
        <dbReference type="Pfam" id="PF00501"/>
    </source>
</evidence>
<protein>
    <submittedName>
        <fullName evidence="3">Long-chain-fatty-acid--CoA ligase</fullName>
    </submittedName>
</protein>
<dbReference type="CDD" id="cd04433">
    <property type="entry name" value="AFD_class_I"/>
    <property type="match status" value="1"/>
</dbReference>
<keyword evidence="3" id="KW-0436">Ligase</keyword>
<dbReference type="GO" id="GO:0016877">
    <property type="term" value="F:ligase activity, forming carbon-sulfur bonds"/>
    <property type="evidence" value="ECO:0007669"/>
    <property type="project" value="UniProtKB-ARBA"/>
</dbReference>
<dbReference type="InterPro" id="IPR025110">
    <property type="entry name" value="AMP-bd_C"/>
</dbReference>
<dbReference type="Proteomes" id="UP000069697">
    <property type="component" value="Unassembled WGS sequence"/>
</dbReference>
<dbReference type="Pfam" id="PF13193">
    <property type="entry name" value="AMP-binding_C"/>
    <property type="match status" value="1"/>
</dbReference>
<dbReference type="PANTHER" id="PTHR43767">
    <property type="entry name" value="LONG-CHAIN-FATTY-ACID--COA LIGASE"/>
    <property type="match status" value="1"/>
</dbReference>
<reference evidence="3 4" key="1">
    <citation type="journal article" date="2016" name="Genome Announc.">
        <title>Draft Genome Sequence of Paenibacillus amylolyticus Heshi-A3, Isolated from Fermented Rice Bran in a Japanese Fermented Seafood Dish.</title>
        <authorList>
            <person name="Akuzawa S."/>
            <person name="Nagaoka J."/>
            <person name="Kanekatsu M."/>
            <person name="Kubota E."/>
            <person name="Ohtake R."/>
            <person name="Suzuki T."/>
            <person name="Kanesaki Y."/>
        </authorList>
    </citation>
    <scope>NUCLEOTIDE SEQUENCE [LARGE SCALE GENOMIC DNA]</scope>
    <source>
        <strain evidence="3 4">Heshi-A3</strain>
    </source>
</reference>
<gene>
    <name evidence="3" type="ORF">PAHA3_5232</name>
</gene>
<dbReference type="Pfam" id="PF00501">
    <property type="entry name" value="AMP-binding"/>
    <property type="match status" value="1"/>
</dbReference>
<dbReference type="InterPro" id="IPR050237">
    <property type="entry name" value="ATP-dep_AMP-bd_enzyme"/>
</dbReference>
<dbReference type="Gene3D" id="3.30.300.30">
    <property type="match status" value="1"/>
</dbReference>
<feature type="domain" description="AMP-dependent synthetase/ligase" evidence="1">
    <location>
        <begin position="9"/>
        <end position="319"/>
    </location>
</feature>